<sequence>MLQRKKIVNIKKTVMGAGVTKPFLAATEDGGIYVCKIQDDDVSGKLTVLNEYVCYCIGRKIGLPIPDAVFIDLTILTSDDLKRIDRETSSLIGFGSTYLKKVHNKVNSIALDQSVNHAIIPTLYLFDQIILNEDRAYNDGNLLFDFKNKQLIVIDHSHVFKNGLIWTISSLELHKDQLLVNNVDGKYYSLLTMYIKGNSPFQEALEKFALITPDFIESILHEVPLEWNISPEEKLALKDFLCYRLNLIPQILEGLRDYCPRWKGGNST</sequence>
<reference evidence="2" key="2">
    <citation type="submission" date="2020-09" db="EMBL/GenBank/DDBJ databases">
        <authorList>
            <person name="Sun Q."/>
            <person name="Zhou Y."/>
        </authorList>
    </citation>
    <scope>NUCLEOTIDE SEQUENCE</scope>
    <source>
        <strain evidence="2">CGMCC 1.15760</strain>
    </source>
</reference>
<dbReference type="RefSeq" id="WP_188614151.1">
    <property type="nucleotide sequence ID" value="NZ_BMJT01000003.1"/>
</dbReference>
<protein>
    <recommendedName>
        <fullName evidence="1">HipA-like kinase domain-containing protein</fullName>
    </recommendedName>
</protein>
<proteinExistence type="predicted"/>
<reference evidence="2" key="1">
    <citation type="journal article" date="2014" name="Int. J. Syst. Evol. Microbiol.">
        <title>Complete genome sequence of Corynebacterium casei LMG S-19264T (=DSM 44701T), isolated from a smear-ripened cheese.</title>
        <authorList>
            <consortium name="US DOE Joint Genome Institute (JGI-PGF)"/>
            <person name="Walter F."/>
            <person name="Albersmeier A."/>
            <person name="Kalinowski J."/>
            <person name="Ruckert C."/>
        </authorList>
    </citation>
    <scope>NUCLEOTIDE SEQUENCE</scope>
    <source>
        <strain evidence="2">CGMCC 1.15760</strain>
    </source>
</reference>
<gene>
    <name evidence="2" type="ORF">GCM10007425_12350</name>
</gene>
<organism evidence="2 3">
    <name type="scientific">Lysinibacillus alkalisoli</name>
    <dbReference type="NCBI Taxonomy" id="1911548"/>
    <lineage>
        <taxon>Bacteria</taxon>
        <taxon>Bacillati</taxon>
        <taxon>Bacillota</taxon>
        <taxon>Bacilli</taxon>
        <taxon>Bacillales</taxon>
        <taxon>Bacillaceae</taxon>
        <taxon>Lysinibacillus</taxon>
    </lineage>
</organism>
<dbReference type="Proteomes" id="UP000616608">
    <property type="component" value="Unassembled WGS sequence"/>
</dbReference>
<dbReference type="Pfam" id="PF20613">
    <property type="entry name" value="HipA_2"/>
    <property type="match status" value="1"/>
</dbReference>
<keyword evidence="3" id="KW-1185">Reference proteome</keyword>
<comment type="caution">
    <text evidence="2">The sequence shown here is derived from an EMBL/GenBank/DDBJ whole genome shotgun (WGS) entry which is preliminary data.</text>
</comment>
<evidence type="ECO:0000259" key="1">
    <source>
        <dbReference type="Pfam" id="PF20613"/>
    </source>
</evidence>
<feature type="domain" description="HipA-like kinase" evidence="1">
    <location>
        <begin position="8"/>
        <end position="236"/>
    </location>
</feature>
<dbReference type="AlphaFoldDB" id="A0A917G2I8"/>
<evidence type="ECO:0000313" key="2">
    <source>
        <dbReference type="EMBL" id="GGG19394.1"/>
    </source>
</evidence>
<dbReference type="InterPro" id="IPR046748">
    <property type="entry name" value="HipA_2"/>
</dbReference>
<evidence type="ECO:0000313" key="3">
    <source>
        <dbReference type="Proteomes" id="UP000616608"/>
    </source>
</evidence>
<accession>A0A917G2I8</accession>
<dbReference type="EMBL" id="BMJT01000003">
    <property type="protein sequence ID" value="GGG19394.1"/>
    <property type="molecule type" value="Genomic_DNA"/>
</dbReference>
<name>A0A917G2I8_9BACI</name>